<dbReference type="Proteomes" id="UP001526430">
    <property type="component" value="Unassembled WGS sequence"/>
</dbReference>
<evidence type="ECO:0000256" key="3">
    <source>
        <dbReference type="ARBA" id="ARBA00022630"/>
    </source>
</evidence>
<comment type="cofactor">
    <cofactor evidence="1 6">
        <name>FAD</name>
        <dbReference type="ChEBI" id="CHEBI:57692"/>
    </cofactor>
</comment>
<dbReference type="RefSeq" id="WP_301589013.1">
    <property type="nucleotide sequence ID" value="NZ_JAPFQI010000002.1"/>
</dbReference>
<dbReference type="Gene3D" id="1.10.540.10">
    <property type="entry name" value="Acyl-CoA dehydrogenase/oxidase, N-terminal domain"/>
    <property type="match status" value="1"/>
</dbReference>
<feature type="domain" description="Acyl-CoA oxidase/dehydrogenase middle" evidence="8">
    <location>
        <begin position="122"/>
        <end position="211"/>
    </location>
</feature>
<comment type="similarity">
    <text evidence="2 6">Belongs to the acyl-CoA dehydrogenase family.</text>
</comment>
<feature type="domain" description="Acyl-CoA dehydrogenase/oxidase N-terminal" evidence="9">
    <location>
        <begin position="6"/>
        <end position="118"/>
    </location>
</feature>
<dbReference type="Pfam" id="PF02770">
    <property type="entry name" value="Acyl-CoA_dh_M"/>
    <property type="match status" value="1"/>
</dbReference>
<evidence type="ECO:0000256" key="6">
    <source>
        <dbReference type="RuleBase" id="RU362125"/>
    </source>
</evidence>
<keyword evidence="3 6" id="KW-0285">Flavoprotein</keyword>
<evidence type="ECO:0000259" key="7">
    <source>
        <dbReference type="Pfam" id="PF00441"/>
    </source>
</evidence>
<keyword evidence="4 6" id="KW-0274">FAD</keyword>
<evidence type="ECO:0000256" key="5">
    <source>
        <dbReference type="ARBA" id="ARBA00023002"/>
    </source>
</evidence>
<dbReference type="Gene3D" id="1.20.140.10">
    <property type="entry name" value="Butyryl-CoA Dehydrogenase, subunit A, domain 3"/>
    <property type="match status" value="1"/>
</dbReference>
<evidence type="ECO:0000256" key="2">
    <source>
        <dbReference type="ARBA" id="ARBA00009347"/>
    </source>
</evidence>
<protein>
    <submittedName>
        <fullName evidence="10">Acyl-CoA dehydrogenase family protein</fullName>
    </submittedName>
</protein>
<dbReference type="InterPro" id="IPR046373">
    <property type="entry name" value="Acyl-CoA_Oxase/DH_mid-dom_sf"/>
</dbReference>
<dbReference type="PANTHER" id="PTHR43884">
    <property type="entry name" value="ACYL-COA DEHYDROGENASE"/>
    <property type="match status" value="1"/>
</dbReference>
<sequence length="378" mass="41139">MDFDLNEEQSLLQDSIRRTLTDRYGFEARRGFIAGETGWSREMWAQYAELGLLGLPFSEEDGGFGGGAEEMLILAEQMGRSITLEPWFSTLVLGGGFLRHGADARLRGELVPGIASGETLLAFAQQERQSRYDLHDVQTTAKRDGSGWAITGRKGMVLHGDTADHFVVTARTGGGQRDRQGVGVFLVPKSEASSVKGFRQVDGSRAAEVAFENARASHCLSEDGMDLVDRVVDEAIAALAAEAVGAMDVVHAMTLDYMKTRTQFGRPIGTFQALQHKAADMLVAIEQSRSMAYFAAMASRGENAEERRRDMHAVKVQVGRASRLVGQHSIQLHGGIAMTMEYAAGHYFKRLTVNEATFGDTDHHLRALSDAGGLVQAA</sequence>
<evidence type="ECO:0000259" key="8">
    <source>
        <dbReference type="Pfam" id="PF02770"/>
    </source>
</evidence>
<accession>A0ABT3NSM7</accession>
<dbReference type="SUPFAM" id="SSF56645">
    <property type="entry name" value="Acyl-CoA dehydrogenase NM domain-like"/>
    <property type="match status" value="1"/>
</dbReference>
<evidence type="ECO:0000259" key="9">
    <source>
        <dbReference type="Pfam" id="PF02771"/>
    </source>
</evidence>
<keyword evidence="5 6" id="KW-0560">Oxidoreductase</keyword>
<evidence type="ECO:0000256" key="4">
    <source>
        <dbReference type="ARBA" id="ARBA00022827"/>
    </source>
</evidence>
<dbReference type="Pfam" id="PF02771">
    <property type="entry name" value="Acyl-CoA_dh_N"/>
    <property type="match status" value="1"/>
</dbReference>
<evidence type="ECO:0000313" key="10">
    <source>
        <dbReference type="EMBL" id="MCW8085167.1"/>
    </source>
</evidence>
<dbReference type="SUPFAM" id="SSF47203">
    <property type="entry name" value="Acyl-CoA dehydrogenase C-terminal domain-like"/>
    <property type="match status" value="1"/>
</dbReference>
<name>A0ABT3NSM7_9PROT</name>
<dbReference type="InterPro" id="IPR009075">
    <property type="entry name" value="AcylCo_DH/oxidase_C"/>
</dbReference>
<dbReference type="CDD" id="cd00567">
    <property type="entry name" value="ACAD"/>
    <property type="match status" value="1"/>
</dbReference>
<keyword evidence="11" id="KW-1185">Reference proteome</keyword>
<dbReference type="InterPro" id="IPR037069">
    <property type="entry name" value="AcylCoA_DH/ox_N_sf"/>
</dbReference>
<organism evidence="10 11">
    <name type="scientific">Sabulicella glaciei</name>
    <dbReference type="NCBI Taxonomy" id="2984948"/>
    <lineage>
        <taxon>Bacteria</taxon>
        <taxon>Pseudomonadati</taxon>
        <taxon>Pseudomonadota</taxon>
        <taxon>Alphaproteobacteria</taxon>
        <taxon>Acetobacterales</taxon>
        <taxon>Acetobacteraceae</taxon>
        <taxon>Sabulicella</taxon>
    </lineage>
</organism>
<dbReference type="InterPro" id="IPR006091">
    <property type="entry name" value="Acyl-CoA_Oxase/DH_mid-dom"/>
</dbReference>
<dbReference type="PANTHER" id="PTHR43884:SF20">
    <property type="entry name" value="ACYL-COA DEHYDROGENASE FADE28"/>
    <property type="match status" value="1"/>
</dbReference>
<proteinExistence type="inferred from homology"/>
<comment type="caution">
    <text evidence="10">The sequence shown here is derived from an EMBL/GenBank/DDBJ whole genome shotgun (WGS) entry which is preliminary data.</text>
</comment>
<evidence type="ECO:0000313" key="11">
    <source>
        <dbReference type="Proteomes" id="UP001526430"/>
    </source>
</evidence>
<dbReference type="Gene3D" id="2.40.110.10">
    <property type="entry name" value="Butyryl-CoA Dehydrogenase, subunit A, domain 2"/>
    <property type="match status" value="1"/>
</dbReference>
<dbReference type="EMBL" id="JAPFQI010000002">
    <property type="protein sequence ID" value="MCW8085167.1"/>
    <property type="molecule type" value="Genomic_DNA"/>
</dbReference>
<dbReference type="Pfam" id="PF00441">
    <property type="entry name" value="Acyl-CoA_dh_1"/>
    <property type="match status" value="1"/>
</dbReference>
<gene>
    <name evidence="10" type="ORF">OF850_05980</name>
</gene>
<dbReference type="InterPro" id="IPR036250">
    <property type="entry name" value="AcylCo_DH-like_C"/>
</dbReference>
<reference evidence="10 11" key="1">
    <citation type="submission" date="2022-10" db="EMBL/GenBank/DDBJ databases">
        <title>Roseococcus glaciei nov., sp. nov., isolated from glacier.</title>
        <authorList>
            <person name="Liu Q."/>
            <person name="Xin Y.-H."/>
        </authorList>
    </citation>
    <scope>NUCLEOTIDE SEQUENCE [LARGE SCALE GENOMIC DNA]</scope>
    <source>
        <strain evidence="10 11">MDT2-1-1</strain>
    </source>
</reference>
<evidence type="ECO:0000256" key="1">
    <source>
        <dbReference type="ARBA" id="ARBA00001974"/>
    </source>
</evidence>
<dbReference type="InterPro" id="IPR013786">
    <property type="entry name" value="AcylCoA_DH/ox_N"/>
</dbReference>
<dbReference type="InterPro" id="IPR009100">
    <property type="entry name" value="AcylCoA_DH/oxidase_NM_dom_sf"/>
</dbReference>
<feature type="domain" description="Acyl-CoA dehydrogenase/oxidase C-terminal" evidence="7">
    <location>
        <begin position="223"/>
        <end position="368"/>
    </location>
</feature>